<dbReference type="EC" id="6.1.1.7" evidence="11"/>
<proteinExistence type="inferred from homology"/>
<dbReference type="PROSITE" id="PS50860">
    <property type="entry name" value="AA_TRNA_LIGASE_II_ALA"/>
    <property type="match status" value="1"/>
</dbReference>
<keyword evidence="3 11" id="KW-0436">Ligase</keyword>
<feature type="binding site" evidence="11">
    <location>
        <position position="669"/>
    </location>
    <ligand>
        <name>Zn(2+)</name>
        <dbReference type="ChEBI" id="CHEBI:29105"/>
    </ligand>
</feature>
<evidence type="ECO:0000256" key="9">
    <source>
        <dbReference type="ARBA" id="ARBA00022917"/>
    </source>
</evidence>
<feature type="binding site" evidence="11">
    <location>
        <position position="562"/>
    </location>
    <ligand>
        <name>Zn(2+)</name>
        <dbReference type="ChEBI" id="CHEBI:29105"/>
    </ligand>
</feature>
<dbReference type="Pfam" id="PF07973">
    <property type="entry name" value="tRNA_SAD"/>
    <property type="match status" value="1"/>
</dbReference>
<dbReference type="SUPFAM" id="SSF101353">
    <property type="entry name" value="Putative anticodon-binding domain of alanyl-tRNA synthetase (AlaRS)"/>
    <property type="match status" value="1"/>
</dbReference>
<comment type="function">
    <text evidence="11">Catalyzes the attachment of alanine to tRNA(Ala) in a two-step reaction: alanine is first activated by ATP to form Ala-AMP and then transferred to the acceptor end of tRNA(Ala). Also edits incorrectly charged Ser-tRNA(Ala) and Gly-tRNA(Ala) via its editing domain.</text>
</comment>
<dbReference type="InterPro" id="IPR002318">
    <property type="entry name" value="Ala-tRNA-lgiase_IIc"/>
</dbReference>
<keyword evidence="4 11" id="KW-0479">Metal-binding</keyword>
<dbReference type="InterPro" id="IPR023033">
    <property type="entry name" value="Ala_tRNA_ligase_euk/bac"/>
</dbReference>
<evidence type="ECO:0000313" key="14">
    <source>
        <dbReference type="EMBL" id="GGY64391.1"/>
    </source>
</evidence>
<dbReference type="RefSeq" id="WP_189415844.1">
    <property type="nucleotide sequence ID" value="NZ_BMYZ01000001.1"/>
</dbReference>
<dbReference type="InterPro" id="IPR018162">
    <property type="entry name" value="Ala-tRNA-ligase_IIc_anticod-bd"/>
</dbReference>
<dbReference type="HAMAP" id="MF_00036_B">
    <property type="entry name" value="Ala_tRNA_synth_B"/>
    <property type="match status" value="1"/>
</dbReference>
<dbReference type="GO" id="GO:0016874">
    <property type="term" value="F:ligase activity"/>
    <property type="evidence" value="ECO:0007669"/>
    <property type="project" value="UniProtKB-KW"/>
</dbReference>
<evidence type="ECO:0000256" key="11">
    <source>
        <dbReference type="HAMAP-Rule" id="MF_00036"/>
    </source>
</evidence>
<dbReference type="PANTHER" id="PTHR11777:SF9">
    <property type="entry name" value="ALANINE--TRNA LIGASE, CYTOPLASMIC"/>
    <property type="match status" value="1"/>
</dbReference>
<dbReference type="Pfam" id="PF02272">
    <property type="entry name" value="DHHA1"/>
    <property type="match status" value="1"/>
</dbReference>
<feature type="binding site" evidence="11">
    <location>
        <position position="665"/>
    </location>
    <ligand>
        <name>Zn(2+)</name>
        <dbReference type="ChEBI" id="CHEBI:29105"/>
    </ligand>
</feature>
<dbReference type="InterPro" id="IPR018165">
    <property type="entry name" value="Ala-tRNA-synth_IIc_core"/>
</dbReference>
<dbReference type="Gene3D" id="3.30.980.10">
    <property type="entry name" value="Threonyl-trna Synthetase, Chain A, domain 2"/>
    <property type="match status" value="1"/>
</dbReference>
<evidence type="ECO:0000256" key="5">
    <source>
        <dbReference type="ARBA" id="ARBA00022741"/>
    </source>
</evidence>
<evidence type="ECO:0000256" key="6">
    <source>
        <dbReference type="ARBA" id="ARBA00022833"/>
    </source>
</evidence>
<evidence type="ECO:0000256" key="1">
    <source>
        <dbReference type="ARBA" id="ARBA00008226"/>
    </source>
</evidence>
<keyword evidence="7 11" id="KW-0067">ATP-binding</keyword>
<dbReference type="SMART" id="SM00863">
    <property type="entry name" value="tRNA_SAD"/>
    <property type="match status" value="1"/>
</dbReference>
<organism evidence="14 15">
    <name type="scientific">Cellvibrio zantedeschiae</name>
    <dbReference type="NCBI Taxonomy" id="1237077"/>
    <lineage>
        <taxon>Bacteria</taxon>
        <taxon>Pseudomonadati</taxon>
        <taxon>Pseudomonadota</taxon>
        <taxon>Gammaproteobacteria</taxon>
        <taxon>Cellvibrionales</taxon>
        <taxon>Cellvibrionaceae</taxon>
        <taxon>Cellvibrio</taxon>
    </lineage>
</organism>
<dbReference type="Proteomes" id="UP000619761">
    <property type="component" value="Unassembled WGS sequence"/>
</dbReference>
<gene>
    <name evidence="11 14" type="primary">alaS</name>
    <name evidence="14" type="ORF">GCM10011613_05200</name>
</gene>
<evidence type="ECO:0000259" key="13">
    <source>
        <dbReference type="PROSITE" id="PS50860"/>
    </source>
</evidence>
<keyword evidence="6 11" id="KW-0862">Zinc</keyword>
<keyword evidence="5 11" id="KW-0547">Nucleotide-binding</keyword>
<keyword evidence="11" id="KW-0963">Cytoplasm</keyword>
<protein>
    <recommendedName>
        <fullName evidence="11">Alanine--tRNA ligase</fullName>
        <ecNumber evidence="11">6.1.1.7</ecNumber>
    </recommendedName>
    <alternativeName>
        <fullName evidence="11">Alanyl-tRNA synthetase</fullName>
        <shortName evidence="11">AlaRS</shortName>
    </alternativeName>
</protein>
<keyword evidence="8 11" id="KW-0694">RNA-binding</keyword>
<name>A0ABQ3AQA1_9GAMM</name>
<dbReference type="NCBIfam" id="TIGR00344">
    <property type="entry name" value="alaS"/>
    <property type="match status" value="1"/>
</dbReference>
<evidence type="ECO:0000313" key="15">
    <source>
        <dbReference type="Proteomes" id="UP000619761"/>
    </source>
</evidence>
<feature type="domain" description="Alanyl-transfer RNA synthetases family profile" evidence="13">
    <location>
        <begin position="1"/>
        <end position="708"/>
    </location>
</feature>
<feature type="coiled-coil region" evidence="12">
    <location>
        <begin position="717"/>
        <end position="758"/>
    </location>
</feature>
<evidence type="ECO:0000256" key="2">
    <source>
        <dbReference type="ARBA" id="ARBA00022555"/>
    </source>
</evidence>
<dbReference type="PRINTS" id="PR00980">
    <property type="entry name" value="TRNASYNTHALA"/>
</dbReference>
<keyword evidence="9 11" id="KW-0648">Protein biosynthesis</keyword>
<reference evidence="15" key="1">
    <citation type="journal article" date="2019" name="Int. J. Syst. Evol. Microbiol.">
        <title>The Global Catalogue of Microorganisms (GCM) 10K type strain sequencing project: providing services to taxonomists for standard genome sequencing and annotation.</title>
        <authorList>
            <consortium name="The Broad Institute Genomics Platform"/>
            <consortium name="The Broad Institute Genome Sequencing Center for Infectious Disease"/>
            <person name="Wu L."/>
            <person name="Ma J."/>
        </authorList>
    </citation>
    <scope>NUCLEOTIDE SEQUENCE [LARGE SCALE GENOMIC DNA]</scope>
    <source>
        <strain evidence="15">KCTC 32239</strain>
    </source>
</reference>
<dbReference type="Pfam" id="PF01411">
    <property type="entry name" value="tRNA-synt_2c"/>
    <property type="match status" value="1"/>
</dbReference>
<dbReference type="InterPro" id="IPR003156">
    <property type="entry name" value="DHHA1_dom"/>
</dbReference>
<dbReference type="EMBL" id="BMYZ01000001">
    <property type="protein sequence ID" value="GGY64391.1"/>
    <property type="molecule type" value="Genomic_DNA"/>
</dbReference>
<dbReference type="InterPro" id="IPR018163">
    <property type="entry name" value="Thr/Ala-tRNA-synth_IIc_edit"/>
</dbReference>
<dbReference type="Gene3D" id="6.10.250.550">
    <property type="match status" value="1"/>
</dbReference>
<comment type="catalytic activity">
    <reaction evidence="11">
        <text>tRNA(Ala) + L-alanine + ATP = L-alanyl-tRNA(Ala) + AMP + diphosphate</text>
        <dbReference type="Rhea" id="RHEA:12540"/>
        <dbReference type="Rhea" id="RHEA-COMP:9657"/>
        <dbReference type="Rhea" id="RHEA-COMP:9923"/>
        <dbReference type="ChEBI" id="CHEBI:30616"/>
        <dbReference type="ChEBI" id="CHEBI:33019"/>
        <dbReference type="ChEBI" id="CHEBI:57972"/>
        <dbReference type="ChEBI" id="CHEBI:78442"/>
        <dbReference type="ChEBI" id="CHEBI:78497"/>
        <dbReference type="ChEBI" id="CHEBI:456215"/>
        <dbReference type="EC" id="6.1.1.7"/>
    </reaction>
</comment>
<comment type="domain">
    <text evidence="11">Consists of three domains; the N-terminal catalytic domain, the editing domain and the C-terminal C-Ala domain. The editing domain removes incorrectly charged amino acids, while the C-Ala domain, along with tRNA(Ala), serves as a bridge to cooperatively bring together the editing and aminoacylation centers thus stimulating deacylation of misacylated tRNAs.</text>
</comment>
<keyword evidence="15" id="KW-1185">Reference proteome</keyword>
<dbReference type="SUPFAM" id="SSF55681">
    <property type="entry name" value="Class II aaRS and biotin synthetases"/>
    <property type="match status" value="1"/>
</dbReference>
<comment type="subcellular location">
    <subcellularLocation>
        <location evidence="11">Cytoplasm</location>
    </subcellularLocation>
</comment>
<evidence type="ECO:0000256" key="3">
    <source>
        <dbReference type="ARBA" id="ARBA00022598"/>
    </source>
</evidence>
<dbReference type="InterPro" id="IPR050058">
    <property type="entry name" value="Ala-tRNA_ligase"/>
</dbReference>
<dbReference type="InterPro" id="IPR009000">
    <property type="entry name" value="Transl_B-barrel_sf"/>
</dbReference>
<comment type="cofactor">
    <cofactor evidence="11">
        <name>Zn(2+)</name>
        <dbReference type="ChEBI" id="CHEBI:29105"/>
    </cofactor>
    <text evidence="11">Binds 1 zinc ion per subunit.</text>
</comment>
<dbReference type="CDD" id="cd00673">
    <property type="entry name" value="AlaRS_core"/>
    <property type="match status" value="1"/>
</dbReference>
<keyword evidence="2 11" id="KW-0820">tRNA-binding</keyword>
<keyword evidence="10 11" id="KW-0030">Aminoacyl-tRNA synthetase</keyword>
<dbReference type="SUPFAM" id="SSF55186">
    <property type="entry name" value="ThrRS/AlaRS common domain"/>
    <property type="match status" value="1"/>
</dbReference>
<comment type="caution">
    <text evidence="14">The sequence shown here is derived from an EMBL/GenBank/DDBJ whole genome shotgun (WGS) entry which is preliminary data.</text>
</comment>
<sequence>MKSAEIRDAYLKFFESKGHTIVPSSSLIPGNDPTLLFTNAGMVQFKDVFLGGDKRPYNRATSSQRCVRAGGKHNDLENVGYTARHHTFFEMLGNFSFGDYFKRDAIVYAWEFLTSKDWLNISADKLTVTVYASDDEAYDIWAKEIGVPTERIIRIGDNKGAPYASDNFWAMGDTGPCGPCTEIFYDHGADIWGGPPGSPEEDGDRFIEIWNNVFMQFNRTPDGVLHPLPAPSVDTGMGLERISAVMQHVHSNYEIDLFQHLLKAAAEATGNSDMENKSLRVIADHIRSCSFLVVDGVTPSNEGRGYVLRRIIRRAIRHGHQLGQKQPFFHKLVKALAEVMGDAYPELVKGQAQIERVLLAEEEQFEKTLDKGISVLEDALTKISGSEIPGQVVFTLYDTYGFPVDLTNDIAREKGLTIDLPGYEAAMDEQRKRARAAGSFKVDYTAAGLDLPVSEFMGYGSLAEKGKVIALLKDGAKVERLVEGDDGVIVLDQTPFYAESGGQAGDTGYLTAGATHIEVRDCHKQGASNLHLVRVLEGAINLGDEVLAVVDPSVRQATALNHSATHLLHAALRKVLGEHVTQKGSLVDSERLRFDFSHFEAISADQLKAIENLVNDQVRHNTAVATELCNIDEAKAKGAMALFGEKYGDSVRVLTMGDGFSVELCGGTHVKRTGDIGLFRITSESGVAAGIRRIEGVTGARALVLFDKVEELIDNSARVLKANRDNLTEKLENLVAQNRKLEKELAALKTKLATAGSVDLLGQAQEVAGIKVLVLNLEGADSKSLRDSVDQFKNKLGTAVVLLAAVEDGKVALVAGVTQDATNKVKAGDLMRFVAEQLGGKGGGRPDMAQGGGTDVAALDTALQSVVPWIKSQLGA</sequence>
<dbReference type="Gene3D" id="3.10.310.40">
    <property type="match status" value="1"/>
</dbReference>
<dbReference type="InterPro" id="IPR012947">
    <property type="entry name" value="tRNA_SAD"/>
</dbReference>
<feature type="binding site" evidence="11">
    <location>
        <position position="566"/>
    </location>
    <ligand>
        <name>Zn(2+)</name>
        <dbReference type="ChEBI" id="CHEBI:29105"/>
    </ligand>
</feature>
<dbReference type="InterPro" id="IPR045864">
    <property type="entry name" value="aa-tRNA-synth_II/BPL/LPL"/>
</dbReference>
<dbReference type="Gene3D" id="3.30.54.20">
    <property type="match status" value="1"/>
</dbReference>
<accession>A0ABQ3AQA1</accession>
<evidence type="ECO:0000256" key="4">
    <source>
        <dbReference type="ARBA" id="ARBA00022723"/>
    </source>
</evidence>
<evidence type="ECO:0000256" key="8">
    <source>
        <dbReference type="ARBA" id="ARBA00022884"/>
    </source>
</evidence>
<dbReference type="PANTHER" id="PTHR11777">
    <property type="entry name" value="ALANYL-TRNA SYNTHETASE"/>
    <property type="match status" value="1"/>
</dbReference>
<evidence type="ECO:0000256" key="12">
    <source>
        <dbReference type="SAM" id="Coils"/>
    </source>
</evidence>
<evidence type="ECO:0000256" key="7">
    <source>
        <dbReference type="ARBA" id="ARBA00022840"/>
    </source>
</evidence>
<evidence type="ECO:0000256" key="10">
    <source>
        <dbReference type="ARBA" id="ARBA00023146"/>
    </source>
</evidence>
<dbReference type="SUPFAM" id="SSF50447">
    <property type="entry name" value="Translation proteins"/>
    <property type="match status" value="1"/>
</dbReference>
<dbReference type="Gene3D" id="3.30.930.10">
    <property type="entry name" value="Bira Bifunctional Protein, Domain 2"/>
    <property type="match status" value="1"/>
</dbReference>
<comment type="similarity">
    <text evidence="1 11">Belongs to the class-II aminoacyl-tRNA synthetase family.</text>
</comment>
<dbReference type="InterPro" id="IPR018164">
    <property type="entry name" value="Ala-tRNA-synth_IIc_N"/>
</dbReference>
<keyword evidence="12" id="KW-0175">Coiled coil</keyword>
<dbReference type="Gene3D" id="2.40.30.130">
    <property type="match status" value="1"/>
</dbReference>